<reference evidence="2 3" key="1">
    <citation type="submission" date="2020-08" db="EMBL/GenBank/DDBJ databases">
        <title>Genomic Encyclopedia of Type Strains, Phase III (KMG-III): the genomes of soil and plant-associated and newly described type strains.</title>
        <authorList>
            <person name="Whitman W."/>
        </authorList>
    </citation>
    <scope>NUCLEOTIDE SEQUENCE [LARGE SCALE GENOMIC DNA]</scope>
    <source>
        <strain evidence="2 3">CECT 3273</strain>
    </source>
</reference>
<feature type="domain" description="SnoaL-like" evidence="1">
    <location>
        <begin position="15"/>
        <end position="69"/>
    </location>
</feature>
<evidence type="ECO:0000313" key="2">
    <source>
        <dbReference type="EMBL" id="MBB4902469.1"/>
    </source>
</evidence>
<proteinExistence type="predicted"/>
<evidence type="ECO:0000313" key="3">
    <source>
        <dbReference type="Proteomes" id="UP000579523"/>
    </source>
</evidence>
<dbReference type="Proteomes" id="UP000579523">
    <property type="component" value="Unassembled WGS sequence"/>
</dbReference>
<dbReference type="AlphaFoldDB" id="A0A7W7PWB4"/>
<dbReference type="RefSeq" id="WP_184827806.1">
    <property type="nucleotide sequence ID" value="NZ_BMTI01000018.1"/>
</dbReference>
<dbReference type="InterPro" id="IPR037401">
    <property type="entry name" value="SnoaL-like"/>
</dbReference>
<dbReference type="SUPFAM" id="SSF54427">
    <property type="entry name" value="NTF2-like"/>
    <property type="match status" value="1"/>
</dbReference>
<protein>
    <recommendedName>
        <fullName evidence="1">SnoaL-like domain-containing protein</fullName>
    </recommendedName>
</protein>
<keyword evidence="3" id="KW-1185">Reference proteome</keyword>
<accession>A0A7W7PWB4</accession>
<gene>
    <name evidence="2" type="ORF">FHS37_006566</name>
</gene>
<evidence type="ECO:0000259" key="1">
    <source>
        <dbReference type="Pfam" id="PF12680"/>
    </source>
</evidence>
<dbReference type="EMBL" id="JACHJI010000016">
    <property type="protein sequence ID" value="MBB4902469.1"/>
    <property type="molecule type" value="Genomic_DNA"/>
</dbReference>
<dbReference type="InterPro" id="IPR032710">
    <property type="entry name" value="NTF2-like_dom_sf"/>
</dbReference>
<comment type="caution">
    <text evidence="2">The sequence shown here is derived from an EMBL/GenBank/DDBJ whole genome shotgun (WGS) entry which is preliminary data.</text>
</comment>
<sequence>MAVPPPDPGRLPGVVQAYLDAHARGDVPAAAECFTPAAVVVDDGSTYRGREEIRGWLSRSSAEYTYTTTPTAAVRRSREHWNVTQRLEGDFPGGVADLKYGFTIDDARITTLVISPAQPSPG</sequence>
<name>A0A7W7PWB4_9ACTN</name>
<dbReference type="Pfam" id="PF12680">
    <property type="entry name" value="SnoaL_2"/>
    <property type="match status" value="1"/>
</dbReference>
<organism evidence="2 3">
    <name type="scientific">Streptomyces griseomycini</name>
    <dbReference type="NCBI Taxonomy" id="66895"/>
    <lineage>
        <taxon>Bacteria</taxon>
        <taxon>Bacillati</taxon>
        <taxon>Actinomycetota</taxon>
        <taxon>Actinomycetes</taxon>
        <taxon>Kitasatosporales</taxon>
        <taxon>Streptomycetaceae</taxon>
        <taxon>Streptomyces</taxon>
    </lineage>
</organism>
<dbReference type="Gene3D" id="3.10.450.50">
    <property type="match status" value="1"/>
</dbReference>